<dbReference type="EMBL" id="BMMK01000009">
    <property type="protein sequence ID" value="GGM52950.1"/>
    <property type="molecule type" value="Genomic_DNA"/>
</dbReference>
<keyword evidence="3" id="KW-1185">Reference proteome</keyword>
<reference evidence="2" key="1">
    <citation type="journal article" date="2014" name="Int. J. Syst. Evol. Microbiol.">
        <title>Complete genome sequence of Corynebacterium casei LMG S-19264T (=DSM 44701T), isolated from a smear-ripened cheese.</title>
        <authorList>
            <consortium name="US DOE Joint Genome Institute (JGI-PGF)"/>
            <person name="Walter F."/>
            <person name="Albersmeier A."/>
            <person name="Kalinowski J."/>
            <person name="Ruckert C."/>
        </authorList>
    </citation>
    <scope>NUCLEOTIDE SEQUENCE</scope>
    <source>
        <strain evidence="2">CGMCC 4.5737</strain>
    </source>
</reference>
<accession>A0A8J3CE99</accession>
<sequence>MSTDNTVYLVGDRFAEFARMAGARTFSAFVADLDSGALDGIDEPLVIRAGQGVGEYEVRYLRDALDRRGLRPDRVRLLVDEPALADRQDLHKGRADNVLVADLRQDGDAVYAASLRLHNDNELLVDLQNRAHVQGMVAIEASRQMFLAVTERFFLSRFPQRRYYIVINSMSTTFQNFLFPVQATLRLALQETELSDPARLMFKATVEIEQAGRPAAVTHVDYAAFDPDMIDEKERRRAGRALESVREPAAALA</sequence>
<gene>
    <name evidence="2" type="ORF">GCM10012275_24930</name>
</gene>
<feature type="domain" description="A-factor biosynthesis hotdog" evidence="1">
    <location>
        <begin position="91"/>
        <end position="220"/>
    </location>
</feature>
<dbReference type="Pfam" id="PF03756">
    <property type="entry name" value="AfsA"/>
    <property type="match status" value="1"/>
</dbReference>
<dbReference type="InterPro" id="IPR005509">
    <property type="entry name" value="AfsA_hotdog_dom"/>
</dbReference>
<dbReference type="AlphaFoldDB" id="A0A8J3CE99"/>
<dbReference type="Proteomes" id="UP000637578">
    <property type="component" value="Unassembled WGS sequence"/>
</dbReference>
<name>A0A8J3CE99_9PSEU</name>
<evidence type="ECO:0000259" key="1">
    <source>
        <dbReference type="Pfam" id="PF03756"/>
    </source>
</evidence>
<evidence type="ECO:0000313" key="2">
    <source>
        <dbReference type="EMBL" id="GGM52950.1"/>
    </source>
</evidence>
<reference evidence="2" key="2">
    <citation type="submission" date="2020-09" db="EMBL/GenBank/DDBJ databases">
        <authorList>
            <person name="Sun Q."/>
            <person name="Zhou Y."/>
        </authorList>
    </citation>
    <scope>NUCLEOTIDE SEQUENCE</scope>
    <source>
        <strain evidence="2">CGMCC 4.5737</strain>
    </source>
</reference>
<dbReference type="RefSeq" id="WP_189057105.1">
    <property type="nucleotide sequence ID" value="NZ_BMMK01000009.1"/>
</dbReference>
<proteinExistence type="predicted"/>
<protein>
    <submittedName>
        <fullName evidence="2">A-factor biosynthesis protein AfsA</fullName>
    </submittedName>
</protein>
<evidence type="ECO:0000313" key="3">
    <source>
        <dbReference type="Proteomes" id="UP000637578"/>
    </source>
</evidence>
<comment type="caution">
    <text evidence="2">The sequence shown here is derived from an EMBL/GenBank/DDBJ whole genome shotgun (WGS) entry which is preliminary data.</text>
</comment>
<organism evidence="2 3">
    <name type="scientific">Longimycelium tulufanense</name>
    <dbReference type="NCBI Taxonomy" id="907463"/>
    <lineage>
        <taxon>Bacteria</taxon>
        <taxon>Bacillati</taxon>
        <taxon>Actinomycetota</taxon>
        <taxon>Actinomycetes</taxon>
        <taxon>Pseudonocardiales</taxon>
        <taxon>Pseudonocardiaceae</taxon>
        <taxon>Longimycelium</taxon>
    </lineage>
</organism>